<reference evidence="6 7" key="1">
    <citation type="submission" date="2023-09" db="EMBL/GenBank/DDBJ databases">
        <title>Pangenome analysis of Batrachochytrium dendrobatidis and related Chytrids.</title>
        <authorList>
            <person name="Yacoub M.N."/>
            <person name="Stajich J.E."/>
            <person name="James T.Y."/>
        </authorList>
    </citation>
    <scope>NUCLEOTIDE SEQUENCE [LARGE SCALE GENOMIC DNA]</scope>
    <source>
        <strain evidence="6 7">JEL0888</strain>
    </source>
</reference>
<dbReference type="Proteomes" id="UP001527925">
    <property type="component" value="Unassembled WGS sequence"/>
</dbReference>
<dbReference type="PANTHER" id="PTHR19317">
    <property type="entry name" value="PRENYLATED RAB ACCEPTOR 1-RELATED"/>
    <property type="match status" value="1"/>
</dbReference>
<feature type="transmembrane region" description="Helical" evidence="5">
    <location>
        <begin position="142"/>
        <end position="175"/>
    </location>
</feature>
<keyword evidence="2 5" id="KW-0812">Transmembrane</keyword>
<comment type="subcellular location">
    <subcellularLocation>
        <location evidence="1 5">Membrane</location>
        <topology evidence="1 5">Multi-pass membrane protein</topology>
    </subcellularLocation>
</comment>
<evidence type="ECO:0000313" key="7">
    <source>
        <dbReference type="Proteomes" id="UP001527925"/>
    </source>
</evidence>
<evidence type="ECO:0000256" key="1">
    <source>
        <dbReference type="ARBA" id="ARBA00004141"/>
    </source>
</evidence>
<evidence type="ECO:0000313" key="6">
    <source>
        <dbReference type="EMBL" id="KAL2917668.1"/>
    </source>
</evidence>
<organism evidence="6 7">
    <name type="scientific">Polyrhizophydium stewartii</name>
    <dbReference type="NCBI Taxonomy" id="2732419"/>
    <lineage>
        <taxon>Eukaryota</taxon>
        <taxon>Fungi</taxon>
        <taxon>Fungi incertae sedis</taxon>
        <taxon>Chytridiomycota</taxon>
        <taxon>Chytridiomycota incertae sedis</taxon>
        <taxon>Chytridiomycetes</taxon>
        <taxon>Rhizophydiales</taxon>
        <taxon>Rhizophydiales incertae sedis</taxon>
        <taxon>Polyrhizophydium</taxon>
    </lineage>
</organism>
<dbReference type="InterPro" id="IPR004895">
    <property type="entry name" value="Prenylated_rab_accept_PRA1"/>
</dbReference>
<gene>
    <name evidence="6" type="primary">YIP3</name>
    <name evidence="6" type="ORF">HK105_202541</name>
</gene>
<protein>
    <recommendedName>
        <fullName evidence="5">PRA1 family protein</fullName>
    </recommendedName>
</protein>
<evidence type="ECO:0000256" key="2">
    <source>
        <dbReference type="ARBA" id="ARBA00022692"/>
    </source>
</evidence>
<feature type="transmembrane region" description="Helical" evidence="5">
    <location>
        <begin position="89"/>
        <end position="122"/>
    </location>
</feature>
<proteinExistence type="inferred from homology"/>
<accession>A0ABR4NDR2</accession>
<dbReference type="EMBL" id="JADGIZ020000009">
    <property type="protein sequence ID" value="KAL2917668.1"/>
    <property type="molecule type" value="Genomic_DNA"/>
</dbReference>
<comment type="caution">
    <text evidence="6">The sequence shown here is derived from an EMBL/GenBank/DDBJ whole genome shotgun (WGS) entry which is preliminary data.</text>
</comment>
<dbReference type="Pfam" id="PF03208">
    <property type="entry name" value="PRA1"/>
    <property type="match status" value="1"/>
</dbReference>
<evidence type="ECO:0000256" key="4">
    <source>
        <dbReference type="ARBA" id="ARBA00023136"/>
    </source>
</evidence>
<name>A0ABR4NDR2_9FUNG</name>
<evidence type="ECO:0000256" key="5">
    <source>
        <dbReference type="RuleBase" id="RU363107"/>
    </source>
</evidence>
<comment type="similarity">
    <text evidence="5">Belongs to the PRA1 family.</text>
</comment>
<keyword evidence="4 5" id="KW-0472">Membrane</keyword>
<keyword evidence="7" id="KW-1185">Reference proteome</keyword>
<sequence>MSSILPTTATGADFAAGASGLTSIANRFGSYVRLDPQAWESVREESRKRLEGLRSWGEFFDISRFGLPRSLAVFTQRLSFNLKHFQNNYLLITFFVVAFFLITQPFLLISLVFFAVGFKWISSLPANEPTTIAGAKFSQMQLWGAYAAISLLILFFTGIQATIFWVVVVCAAVVCAHAGCIDKPVEAEFGEEEV</sequence>
<dbReference type="PANTHER" id="PTHR19317:SF0">
    <property type="entry name" value="PRENYLATED RAB ACCEPTOR PROTEIN 1"/>
    <property type="match status" value="1"/>
</dbReference>
<evidence type="ECO:0000256" key="3">
    <source>
        <dbReference type="ARBA" id="ARBA00022989"/>
    </source>
</evidence>
<keyword evidence="3 5" id="KW-1133">Transmembrane helix</keyword>